<gene>
    <name evidence="3" type="ORF">SAMN05421799_10291</name>
</gene>
<sequence>MQHIQRMLPRTNASDDNYDASYFLREVPELREASVSEETILRHRALLYEYLRQKGICERCTGYAHCGKTGDMRGFEQVLEVNARGLSTRVRRCAPFQEYVVKERVQRYAKLAGVTELGDEFRFENFPHEQARKYPKVLQYARDFALMWSPQQGPRAGLYLFGPPGVGKTHLMFAVFRELQRRGIPSLVVRSDSLFDHMRHVLAAGDDLEPFLETLSTVPVLGIDEFAQERANEFSMEKLFRVINYRFHQKLSTWFTSNFSPPEAYRRGADDLLDTVAPLRSRVMSMSILVKMDGPDARQRHLRTLV</sequence>
<evidence type="ECO:0000256" key="2">
    <source>
        <dbReference type="ARBA" id="ARBA00022840"/>
    </source>
</evidence>
<dbReference type="AlphaFoldDB" id="A0A1N7KPC4"/>
<dbReference type="Pfam" id="PF03969">
    <property type="entry name" value="AFG1_ATPase"/>
    <property type="match status" value="1"/>
</dbReference>
<keyword evidence="2" id="KW-0067">ATP-binding</keyword>
<dbReference type="PANTHER" id="PTHR30050:SF4">
    <property type="entry name" value="ATP-BINDING PROTEIN RV3427C IN INSERTION SEQUENCE-RELATED"/>
    <property type="match status" value="1"/>
</dbReference>
<dbReference type="GO" id="GO:0006260">
    <property type="term" value="P:DNA replication"/>
    <property type="evidence" value="ECO:0007669"/>
    <property type="project" value="TreeGrafter"/>
</dbReference>
<dbReference type="RefSeq" id="WP_076344881.1">
    <property type="nucleotide sequence ID" value="NZ_FTOO01000002.1"/>
</dbReference>
<dbReference type="PANTHER" id="PTHR30050">
    <property type="entry name" value="CHROMOSOMAL REPLICATION INITIATOR PROTEIN DNAA"/>
    <property type="match status" value="1"/>
</dbReference>
<proteinExistence type="predicted"/>
<dbReference type="GO" id="GO:0016887">
    <property type="term" value="F:ATP hydrolysis activity"/>
    <property type="evidence" value="ECO:0007669"/>
    <property type="project" value="InterPro"/>
</dbReference>
<keyword evidence="4" id="KW-1185">Reference proteome</keyword>
<organism evidence="3 4">
    <name type="scientific">Alicyclobacillus vulcanalis</name>
    <dbReference type="NCBI Taxonomy" id="252246"/>
    <lineage>
        <taxon>Bacteria</taxon>
        <taxon>Bacillati</taxon>
        <taxon>Bacillota</taxon>
        <taxon>Bacilli</taxon>
        <taxon>Bacillales</taxon>
        <taxon>Alicyclobacillaceae</taxon>
        <taxon>Alicyclobacillus</taxon>
    </lineage>
</organism>
<evidence type="ECO:0000256" key="1">
    <source>
        <dbReference type="ARBA" id="ARBA00022741"/>
    </source>
</evidence>
<dbReference type="STRING" id="252246.SAMN05421799_10291"/>
<accession>A0A1N7KPC4</accession>
<evidence type="ECO:0000313" key="4">
    <source>
        <dbReference type="Proteomes" id="UP000186156"/>
    </source>
</evidence>
<dbReference type="Gene3D" id="3.40.50.300">
    <property type="entry name" value="P-loop containing nucleotide triphosphate hydrolases"/>
    <property type="match status" value="1"/>
</dbReference>
<evidence type="ECO:0000313" key="3">
    <source>
        <dbReference type="EMBL" id="SIS63449.1"/>
    </source>
</evidence>
<reference evidence="4" key="1">
    <citation type="submission" date="2017-01" db="EMBL/GenBank/DDBJ databases">
        <authorList>
            <person name="Varghese N."/>
            <person name="Submissions S."/>
        </authorList>
    </citation>
    <scope>NUCLEOTIDE SEQUENCE [LARGE SCALE GENOMIC DNA]</scope>
    <source>
        <strain evidence="4">DSM 16176</strain>
    </source>
</reference>
<dbReference type="OrthoDB" id="61127at2"/>
<dbReference type="Proteomes" id="UP000186156">
    <property type="component" value="Unassembled WGS sequence"/>
</dbReference>
<dbReference type="InterPro" id="IPR005654">
    <property type="entry name" value="ATPase_AFG1-like"/>
</dbReference>
<dbReference type="EMBL" id="FTOO01000002">
    <property type="protein sequence ID" value="SIS63449.1"/>
    <property type="molecule type" value="Genomic_DNA"/>
</dbReference>
<dbReference type="CDD" id="cd00009">
    <property type="entry name" value="AAA"/>
    <property type="match status" value="1"/>
</dbReference>
<dbReference type="GO" id="GO:0005524">
    <property type="term" value="F:ATP binding"/>
    <property type="evidence" value="ECO:0007669"/>
    <property type="project" value="UniProtKB-KW"/>
</dbReference>
<dbReference type="SUPFAM" id="SSF52540">
    <property type="entry name" value="P-loop containing nucleoside triphosphate hydrolases"/>
    <property type="match status" value="1"/>
</dbReference>
<keyword evidence="1" id="KW-0547">Nucleotide-binding</keyword>
<name>A0A1N7KPC4_9BACL</name>
<dbReference type="InterPro" id="IPR027417">
    <property type="entry name" value="P-loop_NTPase"/>
</dbReference>
<protein>
    <submittedName>
        <fullName evidence="3">Primosomal protein DnaI</fullName>
    </submittedName>
</protein>